<feature type="non-terminal residue" evidence="1">
    <location>
        <position position="26"/>
    </location>
</feature>
<dbReference type="EMBL" id="CM022216">
    <property type="protein sequence ID" value="KAF7015702.1"/>
    <property type="molecule type" value="Genomic_DNA"/>
</dbReference>
<name>A0A9R1ERV2_WHEAT</name>
<dbReference type="Proteomes" id="UP000815260">
    <property type="component" value="Chromosome 2D"/>
</dbReference>
<organism evidence="1">
    <name type="scientific">Triticum aestivum</name>
    <name type="common">Wheat</name>
    <dbReference type="NCBI Taxonomy" id="4565"/>
    <lineage>
        <taxon>Eukaryota</taxon>
        <taxon>Viridiplantae</taxon>
        <taxon>Streptophyta</taxon>
        <taxon>Embryophyta</taxon>
        <taxon>Tracheophyta</taxon>
        <taxon>Spermatophyta</taxon>
        <taxon>Magnoliopsida</taxon>
        <taxon>Liliopsida</taxon>
        <taxon>Poales</taxon>
        <taxon>Poaceae</taxon>
        <taxon>BOP clade</taxon>
        <taxon>Pooideae</taxon>
        <taxon>Triticodae</taxon>
        <taxon>Triticeae</taxon>
        <taxon>Triticinae</taxon>
        <taxon>Triticum</taxon>
    </lineage>
</organism>
<gene>
    <name evidence="1" type="ORF">CFC21_029474</name>
</gene>
<protein>
    <submittedName>
        <fullName evidence="1">Uncharacterized protein</fullName>
    </submittedName>
</protein>
<accession>A0A9R1ERV2</accession>
<feature type="non-terminal residue" evidence="1">
    <location>
        <position position="1"/>
    </location>
</feature>
<evidence type="ECO:0000313" key="1">
    <source>
        <dbReference type="EMBL" id="KAF7015702.1"/>
    </source>
</evidence>
<comment type="caution">
    <text evidence="1">The sequence shown here is derived from an EMBL/GenBank/DDBJ whole genome shotgun (WGS) entry which is preliminary data.</text>
</comment>
<reference evidence="1" key="2">
    <citation type="submission" date="2020-03" db="EMBL/GenBank/DDBJ databases">
        <title>The second near-complete assembly of the hexaploid bread wheat (Triticum aestivum) genome.</title>
        <authorList>
            <person name="Zimin A.V."/>
            <person name="Puiu D."/>
            <person name="Shumante A."/>
            <person name="Alonge M."/>
            <person name="Salzberg S.L."/>
        </authorList>
    </citation>
    <scope>NUCLEOTIDE SEQUENCE</scope>
    <source>
        <tissue evidence="1">Leaf</tissue>
    </source>
</reference>
<proteinExistence type="predicted"/>
<reference evidence="1" key="1">
    <citation type="journal article" date="2017" name="Gigascience">
        <title>The first near-complete assembly of the hexaploid bread wheat genome, Triticum aestivum.</title>
        <authorList>
            <person name="Zimin A.V."/>
            <person name="Puiu D."/>
            <person name="Hall R."/>
            <person name="Kingan S."/>
            <person name="Clavijo B.J."/>
            <person name="Salzberg S.L."/>
        </authorList>
    </citation>
    <scope>NUCLEOTIDE SEQUENCE</scope>
    <source>
        <tissue evidence="1">Leaf</tissue>
    </source>
</reference>
<sequence>AAAEALPVLGHRDPRDFVLSLARPRT</sequence>
<dbReference type="AlphaFoldDB" id="A0A9R1ERV2"/>